<protein>
    <recommendedName>
        <fullName evidence="3">thioredoxin-dependent peroxiredoxin</fullName>
        <ecNumber evidence="3">1.11.1.24</ecNumber>
    </recommendedName>
    <alternativeName>
        <fullName evidence="9">Thioredoxin peroxidase</fullName>
    </alternativeName>
    <alternativeName>
        <fullName evidence="11">Thioredoxin-dependent peroxiredoxin Bcp</fullName>
    </alternativeName>
</protein>
<dbReference type="InterPro" id="IPR013766">
    <property type="entry name" value="Thioredoxin_domain"/>
</dbReference>
<comment type="subunit">
    <text evidence="2">Monomer.</text>
</comment>
<reference evidence="14" key="1">
    <citation type="submission" date="2021-06" db="EMBL/GenBank/DDBJ databases">
        <title>Elioraea tepida, sp. nov., a moderately thermophilic aerobic anoxygenic phototrophic bacterium isolated from an alkaline siliceous hot spring mat community in Yellowstone National Park, WY, USA.</title>
        <authorList>
            <person name="Saini M.K."/>
            <person name="Yoshida S."/>
            <person name="Sebastian A."/>
            <person name="Hirose S."/>
            <person name="Hara E."/>
            <person name="Tamaki H."/>
            <person name="Soulier N.T."/>
            <person name="Albert I."/>
            <person name="Hanada S."/>
            <person name="Bryant D.A."/>
            <person name="Tank M."/>
        </authorList>
    </citation>
    <scope>NUCLEOTIDE SEQUENCE</scope>
    <source>
        <strain evidence="14">MS-P2</strain>
    </source>
</reference>
<keyword evidence="6" id="KW-0560">Oxidoreductase</keyword>
<evidence type="ECO:0000256" key="6">
    <source>
        <dbReference type="ARBA" id="ARBA00023002"/>
    </source>
</evidence>
<accession>A0A975U4R4</accession>
<evidence type="ECO:0000313" key="15">
    <source>
        <dbReference type="Proteomes" id="UP000694001"/>
    </source>
</evidence>
<evidence type="ECO:0000259" key="13">
    <source>
        <dbReference type="PROSITE" id="PS51352"/>
    </source>
</evidence>
<proteinExistence type="inferred from homology"/>
<comment type="catalytic activity">
    <reaction evidence="12">
        <text>a hydroperoxide + [thioredoxin]-dithiol = an alcohol + [thioredoxin]-disulfide + H2O</text>
        <dbReference type="Rhea" id="RHEA:62620"/>
        <dbReference type="Rhea" id="RHEA-COMP:10698"/>
        <dbReference type="Rhea" id="RHEA-COMP:10700"/>
        <dbReference type="ChEBI" id="CHEBI:15377"/>
        <dbReference type="ChEBI" id="CHEBI:29950"/>
        <dbReference type="ChEBI" id="CHEBI:30879"/>
        <dbReference type="ChEBI" id="CHEBI:35924"/>
        <dbReference type="ChEBI" id="CHEBI:50058"/>
        <dbReference type="EC" id="1.11.1.24"/>
    </reaction>
</comment>
<dbReference type="GO" id="GO:0008379">
    <property type="term" value="F:thioredoxin peroxidase activity"/>
    <property type="evidence" value="ECO:0007669"/>
    <property type="project" value="TreeGrafter"/>
</dbReference>
<dbReference type="InterPro" id="IPR050924">
    <property type="entry name" value="Peroxiredoxin_BCP/PrxQ"/>
</dbReference>
<gene>
    <name evidence="14" type="primary">bcp</name>
    <name evidence="14" type="ORF">KO353_10150</name>
</gene>
<evidence type="ECO:0000256" key="3">
    <source>
        <dbReference type="ARBA" id="ARBA00013017"/>
    </source>
</evidence>
<name>A0A975U4R4_9PROT</name>
<keyword evidence="7" id="KW-1015">Disulfide bond</keyword>
<sequence>MPDLAVGDPAPAFSLPATGGRTASTEALKGKPFVVYFYPKADTPGCTTEACGFNEALAQFKGLGIDVIGISKDSLPALEKFAAKYNLAFPLASDPDNAVAQAYGAWGEKVFMGRRSVGLIRSTFLIDKDGKVAKAWKKVKVEGHAAEVLAAAKALG</sequence>
<evidence type="ECO:0000256" key="10">
    <source>
        <dbReference type="ARBA" id="ARBA00038489"/>
    </source>
</evidence>
<dbReference type="GO" id="GO:0005737">
    <property type="term" value="C:cytoplasm"/>
    <property type="evidence" value="ECO:0007669"/>
    <property type="project" value="TreeGrafter"/>
</dbReference>
<dbReference type="FunFam" id="3.40.30.10:FF:000007">
    <property type="entry name" value="Thioredoxin-dependent thiol peroxidase"/>
    <property type="match status" value="1"/>
</dbReference>
<evidence type="ECO:0000256" key="4">
    <source>
        <dbReference type="ARBA" id="ARBA00022559"/>
    </source>
</evidence>
<dbReference type="GO" id="GO:0034599">
    <property type="term" value="P:cellular response to oxidative stress"/>
    <property type="evidence" value="ECO:0007669"/>
    <property type="project" value="TreeGrafter"/>
</dbReference>
<dbReference type="Proteomes" id="UP000694001">
    <property type="component" value="Chromosome"/>
</dbReference>
<dbReference type="PANTHER" id="PTHR42801:SF4">
    <property type="entry name" value="AHPC_TSA FAMILY PROTEIN"/>
    <property type="match status" value="1"/>
</dbReference>
<keyword evidence="15" id="KW-1185">Reference proteome</keyword>
<evidence type="ECO:0000256" key="11">
    <source>
        <dbReference type="ARBA" id="ARBA00042639"/>
    </source>
</evidence>
<organism evidence="14 15">
    <name type="scientific">Elioraea tepida</name>
    <dbReference type="NCBI Taxonomy" id="2843330"/>
    <lineage>
        <taxon>Bacteria</taxon>
        <taxon>Pseudomonadati</taxon>
        <taxon>Pseudomonadota</taxon>
        <taxon>Alphaproteobacteria</taxon>
        <taxon>Acetobacterales</taxon>
        <taxon>Elioraeaceae</taxon>
        <taxon>Elioraea</taxon>
    </lineage>
</organism>
<comment type="function">
    <text evidence="1">Thiol-specific peroxidase that catalyzes the reduction of hydrogen peroxide and organic hydroperoxides to water and alcohols, respectively. Plays a role in cell protection against oxidative stress by detoxifying peroxides and as sensor of hydrogen peroxide-mediated signaling events.</text>
</comment>
<dbReference type="CDD" id="cd03017">
    <property type="entry name" value="PRX_BCP"/>
    <property type="match status" value="1"/>
</dbReference>
<dbReference type="NCBIfam" id="NF006960">
    <property type="entry name" value="PRK09437.1"/>
    <property type="match status" value="1"/>
</dbReference>
<dbReference type="GO" id="GO:0045454">
    <property type="term" value="P:cell redox homeostasis"/>
    <property type="evidence" value="ECO:0007669"/>
    <property type="project" value="TreeGrafter"/>
</dbReference>
<dbReference type="PIRSF" id="PIRSF000239">
    <property type="entry name" value="AHPC"/>
    <property type="match status" value="1"/>
</dbReference>
<dbReference type="EMBL" id="CP076448">
    <property type="protein sequence ID" value="QXM26294.1"/>
    <property type="molecule type" value="Genomic_DNA"/>
</dbReference>
<dbReference type="RefSeq" id="WP_218287346.1">
    <property type="nucleotide sequence ID" value="NZ_CP076448.1"/>
</dbReference>
<keyword evidence="8" id="KW-0676">Redox-active center</keyword>
<dbReference type="AlphaFoldDB" id="A0A975U4R4"/>
<evidence type="ECO:0000256" key="1">
    <source>
        <dbReference type="ARBA" id="ARBA00003330"/>
    </source>
</evidence>
<evidence type="ECO:0000256" key="8">
    <source>
        <dbReference type="ARBA" id="ARBA00023284"/>
    </source>
</evidence>
<evidence type="ECO:0000313" key="14">
    <source>
        <dbReference type="EMBL" id="QXM26294.1"/>
    </source>
</evidence>
<dbReference type="InterPro" id="IPR000866">
    <property type="entry name" value="AhpC/TSA"/>
</dbReference>
<feature type="domain" description="Thioredoxin" evidence="13">
    <location>
        <begin position="4"/>
        <end position="156"/>
    </location>
</feature>
<dbReference type="PANTHER" id="PTHR42801">
    <property type="entry name" value="THIOREDOXIN-DEPENDENT PEROXIDE REDUCTASE"/>
    <property type="match status" value="1"/>
</dbReference>
<dbReference type="PROSITE" id="PS51352">
    <property type="entry name" value="THIOREDOXIN_2"/>
    <property type="match status" value="1"/>
</dbReference>
<dbReference type="EC" id="1.11.1.24" evidence="3"/>
<evidence type="ECO:0000256" key="5">
    <source>
        <dbReference type="ARBA" id="ARBA00022862"/>
    </source>
</evidence>
<evidence type="ECO:0000256" key="2">
    <source>
        <dbReference type="ARBA" id="ARBA00011245"/>
    </source>
</evidence>
<dbReference type="Pfam" id="PF00578">
    <property type="entry name" value="AhpC-TSA"/>
    <property type="match status" value="1"/>
</dbReference>
<keyword evidence="5" id="KW-0049">Antioxidant</keyword>
<dbReference type="KEGG" id="elio:KO353_10150"/>
<evidence type="ECO:0000256" key="9">
    <source>
        <dbReference type="ARBA" id="ARBA00032824"/>
    </source>
</evidence>
<evidence type="ECO:0000256" key="7">
    <source>
        <dbReference type="ARBA" id="ARBA00023157"/>
    </source>
</evidence>
<evidence type="ECO:0000256" key="12">
    <source>
        <dbReference type="ARBA" id="ARBA00049091"/>
    </source>
</evidence>
<dbReference type="InterPro" id="IPR024706">
    <property type="entry name" value="Peroxiredoxin_AhpC-typ"/>
</dbReference>
<comment type="similarity">
    <text evidence="10">Belongs to the peroxiredoxin family. BCP/PrxQ subfamily.</text>
</comment>
<keyword evidence="4 14" id="KW-0575">Peroxidase</keyword>